<dbReference type="CDD" id="cd00515">
    <property type="entry name" value="HAM1"/>
    <property type="match status" value="1"/>
</dbReference>
<name>A0A343TJ49_9EURY</name>
<dbReference type="Pfam" id="PF01725">
    <property type="entry name" value="Ham1p_like"/>
    <property type="match status" value="2"/>
</dbReference>
<evidence type="ECO:0000313" key="4">
    <source>
        <dbReference type="EMBL" id="AUX09121.1"/>
    </source>
</evidence>
<dbReference type="PANTHER" id="PTHR11067:SF9">
    <property type="entry name" value="INOSINE TRIPHOSPHATE PYROPHOSPHATASE"/>
    <property type="match status" value="1"/>
</dbReference>
<dbReference type="Gene3D" id="3.90.950.10">
    <property type="match status" value="1"/>
</dbReference>
<dbReference type="GO" id="GO:0036220">
    <property type="term" value="F:ITP diphosphatase activity"/>
    <property type="evidence" value="ECO:0007669"/>
    <property type="project" value="UniProtKB-EC"/>
</dbReference>
<sequence>MLRYVTTNEGKMREAAEYLGSDAVEQFDYDYLEIQSNDPGAVAAHGAREAHRACGEPVITDDAGLFVDALNGFPGTYSSFVEDTLGIERVASLALAEEDTRASFRCVLAYCDGDSFEAAPDTVAREDRAVAAASAPEGSSTGTERPDSADSSDSDNAAERGTLPVKLFEGYVPGRIVEPRGDGGFGYDPIFEHGGTTFAEMDADEKNALSHRGRALAKFTEWFETGRDRIE</sequence>
<dbReference type="GO" id="GO:0005737">
    <property type="term" value="C:cytoplasm"/>
    <property type="evidence" value="ECO:0007669"/>
    <property type="project" value="TreeGrafter"/>
</dbReference>
<accession>A0A343TJ49</accession>
<keyword evidence="5" id="KW-1185">Reference proteome</keyword>
<reference evidence="5" key="1">
    <citation type="submission" date="2017-11" db="EMBL/GenBank/DDBJ databases">
        <title>Phenotypic and genomic properties of facultatively anaerobic sulfur-reducing natronoarchaea from hypersaline soda lakes.</title>
        <authorList>
            <person name="Sorokin D.Y."/>
            <person name="Kublanov I.V."/>
            <person name="Roman P."/>
            <person name="Sinninghe Damste J.S."/>
            <person name="Golyshin P.N."/>
            <person name="Rojo D."/>
            <person name="Ciordia S."/>
            <person name="Mena M.D.C."/>
            <person name="Ferrer M."/>
            <person name="Messina E."/>
            <person name="Smedile F."/>
            <person name="La Spada G."/>
            <person name="La Cono V."/>
            <person name="Yakimov M.M."/>
        </authorList>
    </citation>
    <scope>NUCLEOTIDE SEQUENCE [LARGE SCALE GENOMIC DNA]</scope>
    <source>
        <strain evidence="5">AArc-Sl</strain>
    </source>
</reference>
<dbReference type="GO" id="GO:0009143">
    <property type="term" value="P:nucleoside triphosphate catabolic process"/>
    <property type="evidence" value="ECO:0007669"/>
    <property type="project" value="InterPro"/>
</dbReference>
<organism evidence="4 5">
    <name type="scientific">Halalkaliarchaeum desulfuricum</name>
    <dbReference type="NCBI Taxonomy" id="2055893"/>
    <lineage>
        <taxon>Archaea</taxon>
        <taxon>Methanobacteriati</taxon>
        <taxon>Methanobacteriota</taxon>
        <taxon>Stenosarchaea group</taxon>
        <taxon>Halobacteria</taxon>
        <taxon>Halobacteriales</taxon>
        <taxon>Haloferacaceae</taxon>
        <taxon>Halalkaliarchaeum</taxon>
    </lineage>
</organism>
<evidence type="ECO:0000256" key="1">
    <source>
        <dbReference type="ARBA" id="ARBA00008023"/>
    </source>
</evidence>
<proteinExistence type="inferred from homology"/>
<gene>
    <name evidence="4" type="primary">rdgB</name>
    <name evidence="4" type="ORF">AArcSl_1492</name>
</gene>
<dbReference type="InterPro" id="IPR002637">
    <property type="entry name" value="RdgB/HAM1"/>
</dbReference>
<dbReference type="EC" id="3.6.1.66" evidence="4"/>
<dbReference type="AlphaFoldDB" id="A0A343TJ49"/>
<dbReference type="KEGG" id="hdf:AArcSl_1492"/>
<dbReference type="Proteomes" id="UP000263012">
    <property type="component" value="Chromosome"/>
</dbReference>
<dbReference type="PANTHER" id="PTHR11067">
    <property type="entry name" value="INOSINE TRIPHOSPHATE PYROPHOSPHATASE/HAM1 PROTEIN"/>
    <property type="match status" value="1"/>
</dbReference>
<protein>
    <submittedName>
        <fullName evidence="4">XTP/dITP diphosphohydrolase</fullName>
        <ecNumber evidence="4">3.6.1.66</ecNumber>
    </submittedName>
</protein>
<evidence type="ECO:0000256" key="3">
    <source>
        <dbReference type="SAM" id="MobiDB-lite"/>
    </source>
</evidence>
<keyword evidence="2 4" id="KW-0378">Hydrolase</keyword>
<dbReference type="OrthoDB" id="372108at2157"/>
<feature type="region of interest" description="Disordered" evidence="3">
    <location>
        <begin position="127"/>
        <end position="159"/>
    </location>
</feature>
<comment type="similarity">
    <text evidence="1">Belongs to the HAM1 NTPase family.</text>
</comment>
<dbReference type="RefSeq" id="WP_119817192.1">
    <property type="nucleotide sequence ID" value="NZ_CP025066.1"/>
</dbReference>
<dbReference type="SUPFAM" id="SSF52972">
    <property type="entry name" value="ITPase-like"/>
    <property type="match status" value="2"/>
</dbReference>
<dbReference type="InterPro" id="IPR029001">
    <property type="entry name" value="ITPase-like_fam"/>
</dbReference>
<evidence type="ECO:0000256" key="2">
    <source>
        <dbReference type="ARBA" id="ARBA00022801"/>
    </source>
</evidence>
<evidence type="ECO:0000313" key="5">
    <source>
        <dbReference type="Proteomes" id="UP000263012"/>
    </source>
</evidence>
<dbReference type="EMBL" id="CP025066">
    <property type="protein sequence ID" value="AUX09121.1"/>
    <property type="molecule type" value="Genomic_DNA"/>
</dbReference>
<dbReference type="GeneID" id="37877845"/>